<feature type="region of interest" description="Disordered" evidence="1">
    <location>
        <begin position="85"/>
        <end position="106"/>
    </location>
</feature>
<name>A0A077ZYU6_STYLE</name>
<dbReference type="PANTHER" id="PTHR24110:SF3">
    <property type="entry name" value="CENTROSOMAL PROTEIN OF 78 KDA"/>
    <property type="match status" value="1"/>
</dbReference>
<dbReference type="OrthoDB" id="78308at2759"/>
<dbReference type="AlphaFoldDB" id="A0A077ZYU6"/>
<feature type="compositionally biased region" description="Basic and acidic residues" evidence="1">
    <location>
        <begin position="583"/>
        <end position="593"/>
    </location>
</feature>
<feature type="compositionally biased region" description="Low complexity" evidence="1">
    <location>
        <begin position="517"/>
        <end position="538"/>
    </location>
</feature>
<accession>A0A077ZYU6</accession>
<evidence type="ECO:0000313" key="2">
    <source>
        <dbReference type="EMBL" id="CDW74317.1"/>
    </source>
</evidence>
<evidence type="ECO:0000256" key="1">
    <source>
        <dbReference type="SAM" id="MobiDB-lite"/>
    </source>
</evidence>
<sequence>MLSKSNKQSKPGSQFRTSRSPPVRKESVNKPKKAKSLVGRKQQMTESPKIKDCKFENTDDSYSQLLNVDTFSNNDYGLGIKVKSPTQQQVKPVERGSSKKGHTQKGGYLSQKFKANLALHRPYTKIRCQSHSINIIGFPDLKQDTAMVGYMYITTIREKGQIGTNVSESDQLITLHLCGFKFSKDAFSQFGKNLATAKNLKRLQLNQTNVASLGLQDLANAFILCTSIEFLDLQCNDLDDSHAQIISKIIIQQFEMKDALKWKMGLRKNTEVDIGKLGLKHLNISRNLMTSKSAIILSQALKNDQYIRAICLRKNKIGEEGIKEFISLQKQNAKLVQIDLSNNPAYEKSDYKKQLNQFMMQNIKQAIEVYHETNHRLNYEWLNPELLNIKIVIDEDNPKKSSKRGQFIQVASQLAQKLNFSYEHVAQSFLGENFQGILGSTLSGMILQRKNENVRRQSIRQVNNIQTNLNLGNLIDQDNTNTPVNRNLTIIPVNHSDFSRAATVKNAQNNKLKKFQSSSDMESNSSFSSSRSSSSLSSNYEDNVQQNLMKKFSIPDSDIKRSMKYKSTANTTINNGASIQNDYMRKQQTESKNNKKNAKTLSTPQ</sequence>
<proteinExistence type="predicted"/>
<feature type="region of interest" description="Disordered" evidence="1">
    <location>
        <begin position="509"/>
        <end position="541"/>
    </location>
</feature>
<gene>
    <name evidence="2" type="primary">Contig3967.g4249</name>
    <name evidence="2" type="ORF">STYLEM_3312</name>
</gene>
<evidence type="ECO:0000313" key="3">
    <source>
        <dbReference type="Proteomes" id="UP000039865"/>
    </source>
</evidence>
<keyword evidence="3" id="KW-1185">Reference proteome</keyword>
<dbReference type="Proteomes" id="UP000039865">
    <property type="component" value="Unassembled WGS sequence"/>
</dbReference>
<dbReference type="EMBL" id="CCKQ01003211">
    <property type="protein sequence ID" value="CDW74317.1"/>
    <property type="molecule type" value="Genomic_DNA"/>
</dbReference>
<protein>
    <recommendedName>
        <fullName evidence="4">Leucine Rich Repeat family protein</fullName>
    </recommendedName>
</protein>
<dbReference type="PANTHER" id="PTHR24110">
    <property type="entry name" value="CENTROSOMAL PROTEIN OF 78 KDA"/>
    <property type="match status" value="1"/>
</dbReference>
<organism evidence="2 3">
    <name type="scientific">Stylonychia lemnae</name>
    <name type="common">Ciliate</name>
    <dbReference type="NCBI Taxonomy" id="5949"/>
    <lineage>
        <taxon>Eukaryota</taxon>
        <taxon>Sar</taxon>
        <taxon>Alveolata</taxon>
        <taxon>Ciliophora</taxon>
        <taxon>Intramacronucleata</taxon>
        <taxon>Spirotrichea</taxon>
        <taxon>Stichotrichia</taxon>
        <taxon>Sporadotrichida</taxon>
        <taxon>Oxytrichidae</taxon>
        <taxon>Stylonychinae</taxon>
        <taxon>Stylonychia</taxon>
    </lineage>
</organism>
<dbReference type="InParanoid" id="A0A077ZYU6"/>
<evidence type="ECO:0008006" key="4">
    <source>
        <dbReference type="Google" id="ProtNLM"/>
    </source>
</evidence>
<feature type="compositionally biased region" description="Polar residues" evidence="1">
    <location>
        <begin position="565"/>
        <end position="581"/>
    </location>
</feature>
<dbReference type="Gene3D" id="3.80.10.10">
    <property type="entry name" value="Ribonuclease Inhibitor"/>
    <property type="match status" value="1"/>
</dbReference>
<feature type="region of interest" description="Disordered" evidence="1">
    <location>
        <begin position="1"/>
        <end position="53"/>
    </location>
</feature>
<feature type="region of interest" description="Disordered" evidence="1">
    <location>
        <begin position="565"/>
        <end position="605"/>
    </location>
</feature>
<dbReference type="InterPro" id="IPR032675">
    <property type="entry name" value="LRR_dom_sf"/>
</dbReference>
<reference evidence="2 3" key="1">
    <citation type="submission" date="2014-06" db="EMBL/GenBank/DDBJ databases">
        <authorList>
            <person name="Swart Estienne"/>
        </authorList>
    </citation>
    <scope>NUCLEOTIDE SEQUENCE [LARGE SCALE GENOMIC DNA]</scope>
    <source>
        <strain evidence="2 3">130c</strain>
    </source>
</reference>
<dbReference type="SUPFAM" id="SSF52047">
    <property type="entry name" value="RNI-like"/>
    <property type="match status" value="1"/>
</dbReference>
<feature type="compositionally biased region" description="Polar residues" evidence="1">
    <location>
        <begin position="1"/>
        <end position="20"/>
    </location>
</feature>